<evidence type="ECO:0000313" key="5">
    <source>
        <dbReference type="EMBL" id="OLY79394.1"/>
    </source>
</evidence>
<dbReference type="AlphaFoldDB" id="A0A1R0GR82"/>
<dbReference type="Pfam" id="PF00013">
    <property type="entry name" value="KH_1"/>
    <property type="match status" value="3"/>
</dbReference>
<keyword evidence="2" id="KW-0694">RNA-binding</keyword>
<dbReference type="SUPFAM" id="SSF54791">
    <property type="entry name" value="Eukaryotic type KH-domain (KH-domain type I)"/>
    <property type="match status" value="3"/>
</dbReference>
<evidence type="ECO:0000256" key="1">
    <source>
        <dbReference type="ARBA" id="ARBA00022737"/>
    </source>
</evidence>
<dbReference type="InterPro" id="IPR004087">
    <property type="entry name" value="KH_dom"/>
</dbReference>
<dbReference type="Gene3D" id="3.30.1370.10">
    <property type="entry name" value="K Homology domain, type 1"/>
    <property type="match status" value="3"/>
</dbReference>
<feature type="domain" description="K Homology" evidence="4">
    <location>
        <begin position="165"/>
        <end position="236"/>
    </location>
</feature>
<dbReference type="InterPro" id="IPR036612">
    <property type="entry name" value="KH_dom_type_1_sf"/>
</dbReference>
<dbReference type="OrthoDB" id="1937934at2759"/>
<keyword evidence="6" id="KW-1185">Reference proteome</keyword>
<proteinExistence type="predicted"/>
<dbReference type="InterPro" id="IPR004088">
    <property type="entry name" value="KH_dom_type_1"/>
</dbReference>
<dbReference type="STRING" id="133383.A0A1R0GR82"/>
<dbReference type="GO" id="GO:0003723">
    <property type="term" value="F:RNA binding"/>
    <property type="evidence" value="ECO:0007669"/>
    <property type="project" value="UniProtKB-UniRule"/>
</dbReference>
<evidence type="ECO:0000259" key="4">
    <source>
        <dbReference type="SMART" id="SM00322"/>
    </source>
</evidence>
<reference evidence="5 6" key="1">
    <citation type="journal article" date="2016" name="Mol. Biol. Evol.">
        <title>Genome-Wide Survey of Gut Fungi (Harpellales) Reveals the First Horizontally Transferred Ubiquitin Gene from a Mosquito Host.</title>
        <authorList>
            <person name="Wang Y."/>
            <person name="White M.M."/>
            <person name="Kvist S."/>
            <person name="Moncalvo J.M."/>
        </authorList>
    </citation>
    <scope>NUCLEOTIDE SEQUENCE [LARGE SCALE GENOMIC DNA]</scope>
    <source>
        <strain evidence="5 6">ALG-7-W6</strain>
    </source>
</reference>
<evidence type="ECO:0000256" key="2">
    <source>
        <dbReference type="PROSITE-ProRule" id="PRU00117"/>
    </source>
</evidence>
<gene>
    <name evidence="5" type="ORF">AYI68_g6540</name>
</gene>
<dbReference type="PROSITE" id="PS50084">
    <property type="entry name" value="KH_TYPE_1"/>
    <property type="match status" value="3"/>
</dbReference>
<accession>A0A1R0GR82</accession>
<dbReference type="SMART" id="SM00322">
    <property type="entry name" value="KH"/>
    <property type="match status" value="3"/>
</dbReference>
<feature type="domain" description="K Homology" evidence="4">
    <location>
        <begin position="372"/>
        <end position="444"/>
    </location>
</feature>
<protein>
    <submittedName>
        <fullName evidence="5">RNA-binding protein rnc1</fullName>
    </submittedName>
</protein>
<dbReference type="Proteomes" id="UP000187455">
    <property type="component" value="Unassembled WGS sequence"/>
</dbReference>
<dbReference type="PANTHER" id="PTHR10288">
    <property type="entry name" value="KH DOMAIN CONTAINING RNA BINDING PROTEIN"/>
    <property type="match status" value="1"/>
</dbReference>
<dbReference type="EMBL" id="LSSL01004506">
    <property type="protein sequence ID" value="OLY79394.1"/>
    <property type="molecule type" value="Genomic_DNA"/>
</dbReference>
<organism evidence="5 6">
    <name type="scientific">Smittium mucronatum</name>
    <dbReference type="NCBI Taxonomy" id="133383"/>
    <lineage>
        <taxon>Eukaryota</taxon>
        <taxon>Fungi</taxon>
        <taxon>Fungi incertae sedis</taxon>
        <taxon>Zoopagomycota</taxon>
        <taxon>Kickxellomycotina</taxon>
        <taxon>Harpellomycetes</taxon>
        <taxon>Harpellales</taxon>
        <taxon>Legeriomycetaceae</taxon>
        <taxon>Smittium</taxon>
    </lineage>
</organism>
<evidence type="ECO:0000313" key="6">
    <source>
        <dbReference type="Proteomes" id="UP000187455"/>
    </source>
</evidence>
<name>A0A1R0GR82_9FUNG</name>
<sequence>MMFPSSFGDQAVDLETDATHDSNTDQLSNYNFGAFQKKENFSFNNMDGEVPFMNKSIGNVGLGHSESDINNTHLTIRSLVSTREAGIIIGKGGKNVSELREISKAKAGISKVFPGVYERVLSISGTLEQVALAFEFMAESLTGSHNIDYLEHINDEENRHDKSSDPVVVRILVCHSLMGSVIGKQGLKIKAIQDMSNTKLIATKEMLPGSTERVIEIHGDAHGIKIAISEVGKSLIEDADRGIGAILYNPSSRTPSISYDSTHLSNYPVSATAHQNGSLPFPAYSTTFPPGFSRQRSHTISASTVNRTNDFINPSFSIQGSSGFGFNDASGFPDATTQPNNKLEEECNKAEMRIRSYSLSHSHVFDYVPGPGIQTQELIIPGDMVGCIIGKAGTRITEIRKLSKSRIAIAKSTDGEEGADRLFTITGTPENNERALILLYGQLEAEKNRRIANAKLAHSLELMYEKVEPVTLDDPKEPANNDDQMDLEVVPEAEKQESAA</sequence>
<keyword evidence="1" id="KW-0677">Repeat</keyword>
<feature type="region of interest" description="Disordered" evidence="3">
    <location>
        <begin position="469"/>
        <end position="500"/>
    </location>
</feature>
<feature type="domain" description="K Homology" evidence="4">
    <location>
        <begin position="72"/>
        <end position="142"/>
    </location>
</feature>
<feature type="compositionally biased region" description="Basic and acidic residues" evidence="3">
    <location>
        <begin position="469"/>
        <end position="479"/>
    </location>
</feature>
<comment type="caution">
    <text evidence="5">The sequence shown here is derived from an EMBL/GenBank/DDBJ whole genome shotgun (WGS) entry which is preliminary data.</text>
</comment>
<evidence type="ECO:0000256" key="3">
    <source>
        <dbReference type="SAM" id="MobiDB-lite"/>
    </source>
</evidence>